<evidence type="ECO:0000256" key="2">
    <source>
        <dbReference type="ARBA" id="ARBA00022771"/>
    </source>
</evidence>
<keyword evidence="7" id="KW-1185">Reference proteome</keyword>
<dbReference type="InterPro" id="IPR036443">
    <property type="entry name" value="Znf_RanBP2_sf"/>
</dbReference>
<evidence type="ECO:0000313" key="6">
    <source>
        <dbReference type="EMBL" id="KAK6178272.1"/>
    </source>
</evidence>
<gene>
    <name evidence="6" type="ORF">SNE40_013076</name>
</gene>
<reference evidence="6 7" key="1">
    <citation type="submission" date="2024-01" db="EMBL/GenBank/DDBJ databases">
        <title>The genome of the rayed Mediterranean limpet Patella caerulea (Linnaeus, 1758).</title>
        <authorList>
            <person name="Anh-Thu Weber A."/>
            <person name="Halstead-Nussloch G."/>
        </authorList>
    </citation>
    <scope>NUCLEOTIDE SEQUENCE [LARGE SCALE GENOMIC DNA]</scope>
    <source>
        <strain evidence="6">AATW-2023a</strain>
        <tissue evidence="6">Whole specimen</tissue>
    </source>
</reference>
<dbReference type="SUPFAM" id="SSF90209">
    <property type="entry name" value="Ran binding protein zinc finger-like"/>
    <property type="match status" value="1"/>
</dbReference>
<accession>A0AAN8PGH5</accession>
<dbReference type="EMBL" id="JAZGQO010000009">
    <property type="protein sequence ID" value="KAK6178272.1"/>
    <property type="molecule type" value="Genomic_DNA"/>
</dbReference>
<keyword evidence="4" id="KW-0175">Coiled coil</keyword>
<sequence length="355" mass="39827">MESTQINEPFARTKTINEELDAHRSKLNIYSIQSQNLKPGNKVDYAKKLTAGTDTTQNLPKVPLMPPINATPVETNLNETASQISFSRSKGNLTSSLSLSQGASKVMSEIMSIQDIDKRKSTCEKSLEFLEDDILNLDQLINDILTKNDEFLKNEDFAVLNQKKSTLIKDKIMLDQYYKRLKLGTTQSMNLSEIVLYHSDIDETRQTESRMTTNLSKQFKSLQSHDIKPPLSHTVPVANNSPRTGHGIIPNISVSQQTNISSHMIETFPTTVLTNYGSMWSCQHCTYYNNVETRVCKVCNKTSVTPQIITTDAIVSSKSATDAGNDLRELKDIGNKLVDLQDQVCNIDTLFKLKI</sequence>
<protein>
    <recommendedName>
        <fullName evidence="5">RanBP2-type domain-containing protein</fullName>
    </recommendedName>
</protein>
<dbReference type="PROSITE" id="PS01358">
    <property type="entry name" value="ZF_RANBP2_1"/>
    <property type="match status" value="1"/>
</dbReference>
<organism evidence="6 7">
    <name type="scientific">Patella caerulea</name>
    <name type="common">Rayed Mediterranean limpet</name>
    <dbReference type="NCBI Taxonomy" id="87958"/>
    <lineage>
        <taxon>Eukaryota</taxon>
        <taxon>Metazoa</taxon>
        <taxon>Spiralia</taxon>
        <taxon>Lophotrochozoa</taxon>
        <taxon>Mollusca</taxon>
        <taxon>Gastropoda</taxon>
        <taxon>Patellogastropoda</taxon>
        <taxon>Patelloidea</taxon>
        <taxon>Patellidae</taxon>
        <taxon>Patella</taxon>
    </lineage>
</organism>
<proteinExistence type="predicted"/>
<dbReference type="GO" id="GO:0008270">
    <property type="term" value="F:zinc ion binding"/>
    <property type="evidence" value="ECO:0007669"/>
    <property type="project" value="UniProtKB-KW"/>
</dbReference>
<evidence type="ECO:0000256" key="3">
    <source>
        <dbReference type="ARBA" id="ARBA00022833"/>
    </source>
</evidence>
<keyword evidence="2" id="KW-0863">Zinc-finger</keyword>
<dbReference type="Proteomes" id="UP001347796">
    <property type="component" value="Unassembled WGS sequence"/>
</dbReference>
<feature type="coiled-coil region" evidence="4">
    <location>
        <begin position="113"/>
        <end position="147"/>
    </location>
</feature>
<evidence type="ECO:0000259" key="5">
    <source>
        <dbReference type="PROSITE" id="PS01358"/>
    </source>
</evidence>
<comment type="caution">
    <text evidence="6">The sequence shown here is derived from an EMBL/GenBank/DDBJ whole genome shotgun (WGS) entry which is preliminary data.</text>
</comment>
<evidence type="ECO:0000256" key="1">
    <source>
        <dbReference type="ARBA" id="ARBA00022723"/>
    </source>
</evidence>
<dbReference type="AlphaFoldDB" id="A0AAN8PGH5"/>
<keyword evidence="3" id="KW-0862">Zinc</keyword>
<keyword evidence="1" id="KW-0479">Metal-binding</keyword>
<evidence type="ECO:0000313" key="7">
    <source>
        <dbReference type="Proteomes" id="UP001347796"/>
    </source>
</evidence>
<evidence type="ECO:0000256" key="4">
    <source>
        <dbReference type="SAM" id="Coils"/>
    </source>
</evidence>
<dbReference type="InterPro" id="IPR001876">
    <property type="entry name" value="Znf_RanBP2"/>
</dbReference>
<name>A0AAN8PGH5_PATCE</name>
<feature type="domain" description="RanBP2-type" evidence="5">
    <location>
        <begin position="280"/>
        <end position="299"/>
    </location>
</feature>